<evidence type="ECO:0000313" key="4">
    <source>
        <dbReference type="Proteomes" id="UP001431902"/>
    </source>
</evidence>
<dbReference type="RefSeq" id="WP_283225053.1">
    <property type="nucleotide sequence ID" value="NZ_JASGBH010000009.1"/>
</dbReference>
<sequence length="572" mass="63903">MSGYAASAKQYAQRVVSGEILTCEWVQKACKRQLDDLIRFKRKSSIYQFNPELLDRYGRPYRPADNLCAFIERLPHVKGPLASRMIVLEPWQVFILSTVFGWVKSDGKRRFRRSYIEVPRGNAKSTLSSAVGLYMLAADREGGAEVYSLATTRDQARIVFGDAQTMARLSPGFRNRFAVNVGAHNMHVLQTGSKFEALSAEGSTLDGLNIHFGCIDELHAHKTRTVYDVVETGTGKRDNSLLWVITTAGSNRSGICYEVRSFVTKLLNRVFEDDSQFGIIYGLDEGDDWTIKDSLIKANPNWGISVREEILVPLQAKAMQLPSAVNNFKTKHLNEWVSADKAWMDMRAWDAGTNPDLELDQFLGQPCWVGLDLASKTDIAALVMVFQHPDPNDNMRDAYAVFGKYYLPEDTVQAAGNSQYEGWAHTGRLSVTPGNVIDFSWIEADLLDIASRFSVEAVAFDPFQATQLSTRMLSEGLPMIEVRPTVLNFSEPMKTLEALVLQKKLAHDGDPVLAWMASNVVAHTDVKDNIYPRKERAENKIDGIVALIMALSRAIKPGDSVVLGSDYELMLL</sequence>
<dbReference type="Proteomes" id="UP001431902">
    <property type="component" value="Unassembled WGS sequence"/>
</dbReference>
<evidence type="ECO:0000259" key="2">
    <source>
        <dbReference type="Pfam" id="PF20441"/>
    </source>
</evidence>
<comment type="caution">
    <text evidence="3">The sequence shown here is derived from an EMBL/GenBank/DDBJ whole genome shotgun (WGS) entry which is preliminary data.</text>
</comment>
<dbReference type="Pfam" id="PF20441">
    <property type="entry name" value="TerL_nuclease"/>
    <property type="match status" value="1"/>
</dbReference>
<dbReference type="InterPro" id="IPR046462">
    <property type="entry name" value="TerL_nuclease"/>
</dbReference>
<reference evidence="3" key="1">
    <citation type="submission" date="2023-05" db="EMBL/GenBank/DDBJ databases">
        <title>Limnohabitans sp. strain HM2-2 Genome sequencing and assembly.</title>
        <authorList>
            <person name="Jung Y."/>
        </authorList>
    </citation>
    <scope>NUCLEOTIDE SEQUENCE</scope>
    <source>
        <strain evidence="3">HM2-2</strain>
    </source>
</reference>
<dbReference type="Gene3D" id="3.40.50.300">
    <property type="entry name" value="P-loop containing nucleotide triphosphate hydrolases"/>
    <property type="match status" value="1"/>
</dbReference>
<proteinExistence type="predicted"/>
<dbReference type="PANTHER" id="PTHR41287">
    <property type="match status" value="1"/>
</dbReference>
<accession>A0ABT6X9A4</accession>
<name>A0ABT6X9A4_9BURK</name>
<keyword evidence="4" id="KW-1185">Reference proteome</keyword>
<dbReference type="PANTHER" id="PTHR41287:SF1">
    <property type="entry name" value="PROTEIN YMFN"/>
    <property type="match status" value="1"/>
</dbReference>
<gene>
    <name evidence="3" type="ORF">QLQ16_12820</name>
</gene>
<evidence type="ECO:0000259" key="1">
    <source>
        <dbReference type="Pfam" id="PF03354"/>
    </source>
</evidence>
<dbReference type="InterPro" id="IPR005021">
    <property type="entry name" value="Terminase_largesu-like"/>
</dbReference>
<dbReference type="Pfam" id="PF03354">
    <property type="entry name" value="TerL_ATPase"/>
    <property type="match status" value="1"/>
</dbReference>
<dbReference type="InterPro" id="IPR046461">
    <property type="entry name" value="TerL_ATPase"/>
</dbReference>
<feature type="domain" description="Terminase large subunit-like ATPase" evidence="1">
    <location>
        <begin position="90"/>
        <end position="263"/>
    </location>
</feature>
<dbReference type="EMBL" id="JASGBH010000009">
    <property type="protein sequence ID" value="MDI9234712.1"/>
    <property type="molecule type" value="Genomic_DNA"/>
</dbReference>
<protein>
    <submittedName>
        <fullName evidence="3">Terminase large subunit</fullName>
    </submittedName>
</protein>
<organism evidence="3 4">
    <name type="scientific">Limnohabitans lacus</name>
    <dbReference type="NCBI Taxonomy" id="3045173"/>
    <lineage>
        <taxon>Bacteria</taxon>
        <taxon>Pseudomonadati</taxon>
        <taxon>Pseudomonadota</taxon>
        <taxon>Betaproteobacteria</taxon>
        <taxon>Burkholderiales</taxon>
        <taxon>Comamonadaceae</taxon>
        <taxon>Limnohabitans</taxon>
    </lineage>
</organism>
<dbReference type="InterPro" id="IPR027417">
    <property type="entry name" value="P-loop_NTPase"/>
</dbReference>
<evidence type="ECO:0000313" key="3">
    <source>
        <dbReference type="EMBL" id="MDI9234712.1"/>
    </source>
</evidence>
<feature type="domain" description="Terminase large subunit-like endonuclease" evidence="2">
    <location>
        <begin position="272"/>
        <end position="555"/>
    </location>
</feature>